<evidence type="ECO:0000313" key="5">
    <source>
        <dbReference type="Proteomes" id="UP000319728"/>
    </source>
</evidence>
<feature type="chain" id="PRO_5021955215" evidence="3">
    <location>
        <begin position="34"/>
        <end position="668"/>
    </location>
</feature>
<feature type="compositionally biased region" description="Pro residues" evidence="1">
    <location>
        <begin position="383"/>
        <end position="393"/>
    </location>
</feature>
<keyword evidence="2" id="KW-0812">Transmembrane</keyword>
<evidence type="ECO:0000256" key="2">
    <source>
        <dbReference type="SAM" id="Phobius"/>
    </source>
</evidence>
<feature type="compositionally biased region" description="Low complexity" evidence="1">
    <location>
        <begin position="267"/>
        <end position="278"/>
    </location>
</feature>
<proteinExistence type="predicted"/>
<evidence type="ECO:0000256" key="3">
    <source>
        <dbReference type="SAM" id="SignalP"/>
    </source>
</evidence>
<protein>
    <submittedName>
        <fullName evidence="4">Carboxypeptidase family protein</fullName>
    </submittedName>
</protein>
<feature type="region of interest" description="Disordered" evidence="1">
    <location>
        <begin position="321"/>
        <end position="343"/>
    </location>
</feature>
<keyword evidence="2" id="KW-1133">Transmembrane helix</keyword>
<feature type="compositionally biased region" description="Acidic residues" evidence="1">
    <location>
        <begin position="255"/>
        <end position="266"/>
    </location>
</feature>
<evidence type="ECO:0000256" key="1">
    <source>
        <dbReference type="SAM" id="MobiDB-lite"/>
    </source>
</evidence>
<accession>A0A562WNF7</accession>
<gene>
    <name evidence="4" type="ORF">JD81_05456</name>
</gene>
<feature type="transmembrane region" description="Helical" evidence="2">
    <location>
        <begin position="286"/>
        <end position="310"/>
    </location>
</feature>
<keyword evidence="4" id="KW-0645">Protease</keyword>
<dbReference type="SUPFAM" id="SSF49464">
    <property type="entry name" value="Carboxypeptidase regulatory domain-like"/>
    <property type="match status" value="1"/>
</dbReference>
<dbReference type="Gene3D" id="2.60.40.1120">
    <property type="entry name" value="Carboxypeptidase-like, regulatory domain"/>
    <property type="match status" value="1"/>
</dbReference>
<feature type="compositionally biased region" description="Basic and acidic residues" evidence="1">
    <location>
        <begin position="658"/>
        <end position="668"/>
    </location>
</feature>
<dbReference type="Proteomes" id="UP000319728">
    <property type="component" value="Unassembled WGS sequence"/>
</dbReference>
<dbReference type="InterPro" id="IPR008969">
    <property type="entry name" value="CarboxyPept-like_regulatory"/>
</dbReference>
<dbReference type="Pfam" id="PF13620">
    <property type="entry name" value="CarboxypepD_reg"/>
    <property type="match status" value="1"/>
</dbReference>
<feature type="region of interest" description="Disordered" evidence="1">
    <location>
        <begin position="373"/>
        <end position="412"/>
    </location>
</feature>
<feature type="region of interest" description="Disordered" evidence="1">
    <location>
        <begin position="433"/>
        <end position="668"/>
    </location>
</feature>
<reference evidence="4 5" key="1">
    <citation type="submission" date="2019-07" db="EMBL/GenBank/DDBJ databases">
        <title>R&amp;d 2014.</title>
        <authorList>
            <person name="Klenk H.-P."/>
        </authorList>
    </citation>
    <scope>NUCLEOTIDE SEQUENCE [LARGE SCALE GENOMIC DNA]</scope>
    <source>
        <strain evidence="4 5">DSM 43912</strain>
    </source>
</reference>
<feature type="region of interest" description="Disordered" evidence="1">
    <location>
        <begin position="243"/>
        <end position="281"/>
    </location>
</feature>
<organism evidence="4 5">
    <name type="scientific">Micromonospora sagamiensis</name>
    <dbReference type="NCBI Taxonomy" id="47875"/>
    <lineage>
        <taxon>Bacteria</taxon>
        <taxon>Bacillati</taxon>
        <taxon>Actinomycetota</taxon>
        <taxon>Actinomycetes</taxon>
        <taxon>Micromonosporales</taxon>
        <taxon>Micromonosporaceae</taxon>
        <taxon>Micromonospora</taxon>
    </lineage>
</organism>
<dbReference type="AlphaFoldDB" id="A0A562WNF7"/>
<evidence type="ECO:0000313" key="4">
    <source>
        <dbReference type="EMBL" id="TWJ31890.1"/>
    </source>
</evidence>
<keyword evidence="4" id="KW-0378">Hydrolase</keyword>
<feature type="compositionally biased region" description="Low complexity" evidence="1">
    <location>
        <begin position="324"/>
        <end position="338"/>
    </location>
</feature>
<feature type="compositionally biased region" description="Gly residues" evidence="1">
    <location>
        <begin position="580"/>
        <end position="637"/>
    </location>
</feature>
<feature type="compositionally biased region" description="Low complexity" evidence="1">
    <location>
        <begin position="433"/>
        <end position="452"/>
    </location>
</feature>
<feature type="signal peptide" evidence="3">
    <location>
        <begin position="1"/>
        <end position="33"/>
    </location>
</feature>
<comment type="caution">
    <text evidence="4">The sequence shown here is derived from an EMBL/GenBank/DDBJ whole genome shotgun (WGS) entry which is preliminary data.</text>
</comment>
<dbReference type="GO" id="GO:0004180">
    <property type="term" value="F:carboxypeptidase activity"/>
    <property type="evidence" value="ECO:0007669"/>
    <property type="project" value="UniProtKB-KW"/>
</dbReference>
<keyword evidence="2" id="KW-0472">Membrane</keyword>
<dbReference type="EMBL" id="VLLP01000001">
    <property type="protein sequence ID" value="TWJ31890.1"/>
    <property type="molecule type" value="Genomic_DNA"/>
</dbReference>
<keyword evidence="3" id="KW-0732">Signal</keyword>
<keyword evidence="5" id="KW-1185">Reference proteome</keyword>
<sequence length="668" mass="66963">MSTHRRAWKQRAGVVVALVAGALLAIPATPALAAPDVNNVSASPSTVEAGKTTTVKFSLDFDDGAGPANIQVSSNNGKLTCVNGCSSVRVTDGGRMEATFRLADDASSGSAVITVKATDATGQGESKEASTNVTLVGRAVPTTPAQAQTVRRISGKVTNAANGEPVPNATVALMDPQRHQYTTTTDEDGDWRFDGSTQNPITPGQIVLGASFNDVRKTVTINAGAGQSVTGQRISLALQVEATASPTPGTTEDPVPTEDPTEETTEEAGATPGAANNAAEEDSGGFGSWLLIILGGLFVAIGVGTIVLLWMRRRENPDDEDAEAVAGAAGTTPAARGAYRGGADDATRVVNRVGPDATMVGGASLADAPTMMHNRPLVDDVPPDPYGAPPPQPGQGYGAADQGGWAGGGYGDSAPTQATGGYGTGGYGNAPSSGSPYGNAPSSGSPYGSAPASGGGYGSAPSSGSPYGSAPSSGGGYGGQPDYGTPAGGYTAPGQGGGYGARYDEPTGRYTEGTQSYTPPADPYPTSTYQPTDGGYGQDPGAGYGRGQEPTGGYGGYGGQNSGYGQEATPGGYGQDPQQGGYGYGQQGSGGYGSGGGYDQQGGYGGQQGGHGGGQQGGYGQEPQQGGYGYGQQGSGYGDYDQQQGGRGRDGQPPQQDRGNRRLDWLDD</sequence>
<feature type="compositionally biased region" description="Low complexity" evidence="1">
    <location>
        <begin position="459"/>
        <end position="472"/>
    </location>
</feature>
<name>A0A562WNF7_9ACTN</name>
<feature type="compositionally biased region" description="Low complexity" evidence="1">
    <location>
        <begin position="483"/>
        <end position="493"/>
    </location>
</feature>
<feature type="compositionally biased region" description="Gly residues" evidence="1">
    <location>
        <begin position="534"/>
        <end position="562"/>
    </location>
</feature>
<keyword evidence="4" id="KW-0121">Carboxypeptidase</keyword>